<feature type="transmembrane region" description="Helical" evidence="5">
    <location>
        <begin position="180"/>
        <end position="199"/>
    </location>
</feature>
<comment type="caution">
    <text evidence="7">The sequence shown here is derived from an EMBL/GenBank/DDBJ whole genome shotgun (WGS) entry which is preliminary data.</text>
</comment>
<dbReference type="PANTHER" id="PTHR22718:SF25">
    <property type="entry name" value="G-PROTEIN COUPLED RECEPTORS FAMILY 1 PROFILE DOMAIN-CONTAINING PROTEIN"/>
    <property type="match status" value="1"/>
</dbReference>
<evidence type="ECO:0000313" key="7">
    <source>
        <dbReference type="EMBL" id="PIC44524.1"/>
    </source>
</evidence>
<dbReference type="Gene3D" id="1.20.1070.10">
    <property type="entry name" value="Rhodopsin 7-helix transmembrane proteins"/>
    <property type="match status" value="1"/>
</dbReference>
<evidence type="ECO:0000259" key="6">
    <source>
        <dbReference type="PROSITE" id="PS50262"/>
    </source>
</evidence>
<feature type="transmembrane region" description="Helical" evidence="5">
    <location>
        <begin position="271"/>
        <end position="292"/>
    </location>
</feature>
<name>A0A2G5UYB2_9PELO</name>
<dbReference type="AlphaFoldDB" id="A0A2G5UYB2"/>
<dbReference type="CDD" id="cd00637">
    <property type="entry name" value="7tm_classA_rhodopsin-like"/>
    <property type="match status" value="1"/>
</dbReference>
<feature type="transmembrane region" description="Helical" evidence="5">
    <location>
        <begin position="144"/>
        <end position="168"/>
    </location>
</feature>
<keyword evidence="4 5" id="KW-0472">Membrane</keyword>
<accession>A0A2G5UYB2</accession>
<comment type="subcellular location">
    <subcellularLocation>
        <location evidence="1">Membrane</location>
    </subcellularLocation>
</comment>
<feature type="transmembrane region" description="Helical" evidence="5">
    <location>
        <begin position="57"/>
        <end position="85"/>
    </location>
</feature>
<feature type="domain" description="G-protein coupled receptors family 1 profile" evidence="6">
    <location>
        <begin position="78"/>
        <end position="325"/>
    </location>
</feature>
<protein>
    <recommendedName>
        <fullName evidence="6">G-protein coupled receptors family 1 profile domain-containing protein</fullName>
    </recommendedName>
</protein>
<feature type="transmembrane region" description="Helical" evidence="5">
    <location>
        <begin position="227"/>
        <end position="250"/>
    </location>
</feature>
<organism evidence="7 8">
    <name type="scientific">Caenorhabditis nigoni</name>
    <dbReference type="NCBI Taxonomy" id="1611254"/>
    <lineage>
        <taxon>Eukaryota</taxon>
        <taxon>Metazoa</taxon>
        <taxon>Ecdysozoa</taxon>
        <taxon>Nematoda</taxon>
        <taxon>Chromadorea</taxon>
        <taxon>Rhabditida</taxon>
        <taxon>Rhabditina</taxon>
        <taxon>Rhabditomorpha</taxon>
        <taxon>Rhabditoidea</taxon>
        <taxon>Rhabditidae</taxon>
        <taxon>Peloderinae</taxon>
        <taxon>Caenorhabditis</taxon>
    </lineage>
</organism>
<dbReference type="GO" id="GO:0016020">
    <property type="term" value="C:membrane"/>
    <property type="evidence" value="ECO:0007669"/>
    <property type="project" value="UniProtKB-SubCell"/>
</dbReference>
<evidence type="ECO:0000256" key="5">
    <source>
        <dbReference type="SAM" id="Phobius"/>
    </source>
</evidence>
<keyword evidence="2 5" id="KW-0812">Transmembrane</keyword>
<dbReference type="SUPFAM" id="SSF81321">
    <property type="entry name" value="Family A G protein-coupled receptor-like"/>
    <property type="match status" value="1"/>
</dbReference>
<evidence type="ECO:0000256" key="3">
    <source>
        <dbReference type="ARBA" id="ARBA00022989"/>
    </source>
</evidence>
<keyword evidence="3 5" id="KW-1133">Transmembrane helix</keyword>
<dbReference type="InterPro" id="IPR017452">
    <property type="entry name" value="GPCR_Rhodpsn_7TM"/>
</dbReference>
<dbReference type="OrthoDB" id="5868068at2759"/>
<dbReference type="Pfam" id="PF10328">
    <property type="entry name" value="7TM_GPCR_Srx"/>
    <property type="match status" value="1"/>
</dbReference>
<gene>
    <name evidence="7" type="primary">Cni-T22C8.1</name>
    <name evidence="7" type="synonym">Cnig_chr_II.g4865</name>
    <name evidence="7" type="ORF">B9Z55_004865</name>
</gene>
<evidence type="ECO:0000313" key="8">
    <source>
        <dbReference type="Proteomes" id="UP000230233"/>
    </source>
</evidence>
<evidence type="ECO:0000256" key="1">
    <source>
        <dbReference type="ARBA" id="ARBA00004370"/>
    </source>
</evidence>
<dbReference type="PANTHER" id="PTHR22718">
    <property type="entry name" value="SERPENTINE RECEPTOR, CLASS X"/>
    <property type="match status" value="1"/>
</dbReference>
<feature type="transmembrane region" description="Helical" evidence="5">
    <location>
        <begin position="304"/>
        <end position="328"/>
    </location>
</feature>
<dbReference type="Proteomes" id="UP000230233">
    <property type="component" value="Chromosome II"/>
</dbReference>
<feature type="transmembrane region" description="Helical" evidence="5">
    <location>
        <begin position="97"/>
        <end position="124"/>
    </location>
</feature>
<dbReference type="PROSITE" id="PS50262">
    <property type="entry name" value="G_PROTEIN_RECEP_F1_2"/>
    <property type="match status" value="1"/>
</dbReference>
<proteinExistence type="predicted"/>
<evidence type="ECO:0000256" key="2">
    <source>
        <dbReference type="ARBA" id="ARBA00022692"/>
    </source>
</evidence>
<dbReference type="InterPro" id="IPR019430">
    <property type="entry name" value="7TM_GPCR_serpentine_rcpt_Srx"/>
</dbReference>
<keyword evidence="8" id="KW-1185">Reference proteome</keyword>
<dbReference type="EMBL" id="PDUG01000002">
    <property type="protein sequence ID" value="PIC44524.1"/>
    <property type="molecule type" value="Genomic_DNA"/>
</dbReference>
<reference evidence="8" key="1">
    <citation type="submission" date="2017-10" db="EMBL/GenBank/DDBJ databases">
        <title>Rapid genome shrinkage in a self-fertile nematode reveals novel sperm competition proteins.</title>
        <authorList>
            <person name="Yin D."/>
            <person name="Schwarz E.M."/>
            <person name="Thomas C.G."/>
            <person name="Felde R.L."/>
            <person name="Korf I.F."/>
            <person name="Cutter A.D."/>
            <person name="Schartner C.M."/>
            <person name="Ralston E.J."/>
            <person name="Meyer B.J."/>
            <person name="Haag E.S."/>
        </authorList>
    </citation>
    <scope>NUCLEOTIDE SEQUENCE [LARGE SCALE GENOMIC DNA]</scope>
    <source>
        <strain evidence="8">JU1422</strain>
    </source>
</reference>
<evidence type="ECO:0000256" key="4">
    <source>
        <dbReference type="ARBA" id="ARBA00023136"/>
    </source>
</evidence>
<sequence length="394" mass="45031">MEVTTILTTVYSDLETTTEDIVEATTINITLVTDDPGKGSLILNETIVDLNVTTTEYIPIVAAATAFASLIFIGLFAVSIFIVVLIRGRKRFQEFPFFAIVYHLTAANAIHILLQLTTVLPMLFFDSDEESPNRFWYKVGSYGIMITEQAALYFTLLMTVNRFAVFVFPSILSVFSAKGIHIISTFIWAYINFIVFWNYNYGTTKTFSRKTISMQEVLLGTNILTRFFTLSSTFLPIVMLGMYLIIFVFIMKKRQIADNQNQKKTERDTSLVVQALIITIALEIVNITDVLTPLFKNVTLSLQWIWTIFCYCATIFNQLVNPLFFLMVNKMVRSTAMHIFDKNINSFLSDTSSTNKLPVTESRRVPLRATKKLCYGCCAWFFRDEPKERTVVTF</sequence>